<comment type="caution">
    <text evidence="6">The sequence shown here is derived from an EMBL/GenBank/DDBJ whole genome shotgun (WGS) entry which is preliminary data.</text>
</comment>
<evidence type="ECO:0000256" key="3">
    <source>
        <dbReference type="ARBA" id="ARBA00023002"/>
    </source>
</evidence>
<keyword evidence="4" id="KW-0802">TPR repeat</keyword>
<evidence type="ECO:0000313" key="7">
    <source>
        <dbReference type="Proteomes" id="UP001198830"/>
    </source>
</evidence>
<evidence type="ECO:0000259" key="5">
    <source>
        <dbReference type="Pfam" id="PF05118"/>
    </source>
</evidence>
<dbReference type="RefSeq" id="WP_228227339.1">
    <property type="nucleotide sequence ID" value="NZ_JAJGNP010000009.1"/>
</dbReference>
<dbReference type="InterPro" id="IPR027443">
    <property type="entry name" value="IPNS-like_sf"/>
</dbReference>
<name>A0ABS8H4H5_9SPHN</name>
<comment type="similarity">
    <text evidence="1">Belongs to the aspartyl/asparaginyl beta-hydroxylase family.</text>
</comment>
<evidence type="ECO:0000256" key="4">
    <source>
        <dbReference type="PROSITE-ProRule" id="PRU00339"/>
    </source>
</evidence>
<dbReference type="SUPFAM" id="SSF51197">
    <property type="entry name" value="Clavaminate synthase-like"/>
    <property type="match status" value="1"/>
</dbReference>
<dbReference type="PANTHER" id="PTHR46332">
    <property type="entry name" value="ASPARTATE BETA-HYDROXYLASE DOMAIN-CONTAINING PROTEIN 2"/>
    <property type="match status" value="1"/>
</dbReference>
<dbReference type="SMART" id="SM00028">
    <property type="entry name" value="TPR"/>
    <property type="match status" value="3"/>
</dbReference>
<dbReference type="Gene3D" id="2.60.120.330">
    <property type="entry name" value="B-lactam Antibiotic, Isopenicillin N Synthase, Chain"/>
    <property type="match status" value="1"/>
</dbReference>
<keyword evidence="3" id="KW-0560">Oxidoreductase</keyword>
<dbReference type="InterPro" id="IPR051821">
    <property type="entry name" value="Asp/Asn_beta-hydroxylase"/>
</dbReference>
<dbReference type="Gene3D" id="1.25.40.10">
    <property type="entry name" value="Tetratricopeptide repeat domain"/>
    <property type="match status" value="1"/>
</dbReference>
<dbReference type="InterPro" id="IPR011990">
    <property type="entry name" value="TPR-like_helical_dom_sf"/>
</dbReference>
<evidence type="ECO:0000256" key="1">
    <source>
        <dbReference type="ARBA" id="ARBA00007730"/>
    </source>
</evidence>
<feature type="domain" description="Aspartyl/asparaginy/proline hydroxylase" evidence="5">
    <location>
        <begin position="233"/>
        <end position="397"/>
    </location>
</feature>
<dbReference type="InterPro" id="IPR007803">
    <property type="entry name" value="Asp/Arg/Pro-Hydrxlase"/>
</dbReference>
<evidence type="ECO:0000313" key="6">
    <source>
        <dbReference type="EMBL" id="MCC4233430.1"/>
    </source>
</evidence>
<dbReference type="EMBL" id="JAJGNP010000009">
    <property type="protein sequence ID" value="MCC4233430.1"/>
    <property type="molecule type" value="Genomic_DNA"/>
</dbReference>
<reference evidence="6 7" key="1">
    <citation type="submission" date="2021-10" db="EMBL/GenBank/DDBJ databases">
        <title>The diversity and Nitrogen Metabolism of Culturable Nitrate-Utilizing Bacteria Within the Oxygen Minimum Zone of the Changjiang (Yangtze River)Estuary.</title>
        <authorList>
            <person name="Zhang D."/>
            <person name="Zheng J."/>
            <person name="Liu S."/>
            <person name="He W."/>
        </authorList>
    </citation>
    <scope>NUCLEOTIDE SEQUENCE [LARGE SCALE GENOMIC DNA]</scope>
    <source>
        <strain evidence="6 7">FXH275-2</strain>
    </source>
</reference>
<dbReference type="PANTHER" id="PTHR46332:SF5">
    <property type="entry name" value="ASPARTATE BETA-HYDROXYLASE DOMAIN CONTAINING 2"/>
    <property type="match status" value="1"/>
</dbReference>
<keyword evidence="7" id="KW-1185">Reference proteome</keyword>
<proteinExistence type="inferred from homology"/>
<protein>
    <submittedName>
        <fullName evidence="6">Aspartyl/asparaginyl beta-hydroxylase domain-containing protein</fullName>
    </submittedName>
</protein>
<sequence>MDQAVARLLQQAAHMRSMGRLMEAGRLANQALALQPGEPQTLNLLGLISLERGAFQDAQTHFLEAVEAEPGEAALWMNLASSQRAMSDDSGEENALKKALALDQRNLMAHVRMAELKQRQSEGHIAAEHWNKVIALAGNLAEPPAALVKILGSAREFVRRYNDGLAVSVAAHLAQQMGEVDAQAKRRFQACLDKEFGRRIIYQNECHGLHYPFLPADEFFDRGHFPWMAALEAQTGAIRAEFLTLIESHGAQLRPYVRQEPGTPKNKWTPLSQSLDWGAIFLWEYGVANDAVLRSCPKTVAALENLPRADISGRAPSVFFSILKPGSHIPPHTGMTNSRAIIHLPLIVPGDCAFRVGGETRPWREGEAFAFDDTIEHEAWNNSDEMRVVLIFDVWNPHLTLAEQALLKQFYSVADAWKQTHIHAPEAL</sequence>
<keyword evidence="2" id="KW-0223">Dioxygenase</keyword>
<organism evidence="6 7">
    <name type="scientific">Sphingobium soli</name>
    <dbReference type="NCBI Taxonomy" id="1591116"/>
    <lineage>
        <taxon>Bacteria</taxon>
        <taxon>Pseudomonadati</taxon>
        <taxon>Pseudomonadota</taxon>
        <taxon>Alphaproteobacteria</taxon>
        <taxon>Sphingomonadales</taxon>
        <taxon>Sphingomonadaceae</taxon>
        <taxon>Sphingobium</taxon>
    </lineage>
</organism>
<dbReference type="PROSITE" id="PS50005">
    <property type="entry name" value="TPR"/>
    <property type="match status" value="1"/>
</dbReference>
<dbReference type="Proteomes" id="UP001198830">
    <property type="component" value="Unassembled WGS sequence"/>
</dbReference>
<accession>A0ABS8H4H5</accession>
<feature type="repeat" description="TPR" evidence="4">
    <location>
        <begin position="39"/>
        <end position="72"/>
    </location>
</feature>
<dbReference type="SUPFAM" id="SSF48452">
    <property type="entry name" value="TPR-like"/>
    <property type="match status" value="1"/>
</dbReference>
<gene>
    <name evidence="6" type="ORF">LL253_12100</name>
</gene>
<dbReference type="Pfam" id="PF05118">
    <property type="entry name" value="Asp_Arg_Hydrox"/>
    <property type="match status" value="1"/>
</dbReference>
<evidence type="ECO:0000256" key="2">
    <source>
        <dbReference type="ARBA" id="ARBA00022964"/>
    </source>
</evidence>
<dbReference type="InterPro" id="IPR019734">
    <property type="entry name" value="TPR_rpt"/>
</dbReference>